<gene>
    <name evidence="2" type="ORF">Tci_866230</name>
</gene>
<evidence type="ECO:0000256" key="1">
    <source>
        <dbReference type="SAM" id="MobiDB-lite"/>
    </source>
</evidence>
<organism evidence="2">
    <name type="scientific">Tanacetum cinerariifolium</name>
    <name type="common">Dalmatian daisy</name>
    <name type="synonym">Chrysanthemum cinerariifolium</name>
    <dbReference type="NCBI Taxonomy" id="118510"/>
    <lineage>
        <taxon>Eukaryota</taxon>
        <taxon>Viridiplantae</taxon>
        <taxon>Streptophyta</taxon>
        <taxon>Embryophyta</taxon>
        <taxon>Tracheophyta</taxon>
        <taxon>Spermatophyta</taxon>
        <taxon>Magnoliopsida</taxon>
        <taxon>eudicotyledons</taxon>
        <taxon>Gunneridae</taxon>
        <taxon>Pentapetalae</taxon>
        <taxon>asterids</taxon>
        <taxon>campanulids</taxon>
        <taxon>Asterales</taxon>
        <taxon>Asteraceae</taxon>
        <taxon>Asteroideae</taxon>
        <taxon>Anthemideae</taxon>
        <taxon>Anthemidinae</taxon>
        <taxon>Tanacetum</taxon>
    </lineage>
</organism>
<sequence length="248" mass="26316">GRAAVSGAGAAHPQPGLRNPAARYGNRNPAESAHGPLPAPHRAAHRAGRGAGTRAPAGRRARPPGAAPPRRAPGRTGAGRQRRRPRRGPRRVFAGPHTHALRWPQRLSVVAAVSAGVGGGGHPGGPERAHPQPPRPAGRAQPRHRRQPRSLLRLPANPANQCARSHQHAARCGQLRQRRGAAPPGGGYVAQGRRNRFPAAIHRLRHVPGDNYGPAQRARRRAELGRAAPHAAAASRGPLPRPGWRLER</sequence>
<feature type="non-terminal residue" evidence="2">
    <location>
        <position position="1"/>
    </location>
</feature>
<feature type="compositionally biased region" description="Low complexity" evidence="1">
    <location>
        <begin position="225"/>
        <end position="236"/>
    </location>
</feature>
<feature type="compositionally biased region" description="Basic residues" evidence="1">
    <location>
        <begin position="80"/>
        <end position="90"/>
    </location>
</feature>
<protein>
    <submittedName>
        <fullName evidence="2">Uncharacterized protein</fullName>
    </submittedName>
</protein>
<reference evidence="2" key="1">
    <citation type="journal article" date="2019" name="Sci. Rep.">
        <title>Draft genome of Tanacetum cinerariifolium, the natural source of mosquito coil.</title>
        <authorList>
            <person name="Yamashiro T."/>
            <person name="Shiraishi A."/>
            <person name="Satake H."/>
            <person name="Nakayama K."/>
        </authorList>
    </citation>
    <scope>NUCLEOTIDE SEQUENCE</scope>
</reference>
<feature type="non-terminal residue" evidence="2">
    <location>
        <position position="248"/>
    </location>
</feature>
<comment type="caution">
    <text evidence="2">The sequence shown here is derived from an EMBL/GenBank/DDBJ whole genome shotgun (WGS) entry which is preliminary data.</text>
</comment>
<proteinExistence type="predicted"/>
<dbReference type="EMBL" id="BKCJ011147752">
    <property type="protein sequence ID" value="GFC94260.1"/>
    <property type="molecule type" value="Genomic_DNA"/>
</dbReference>
<feature type="region of interest" description="Disordered" evidence="1">
    <location>
        <begin position="1"/>
        <end position="194"/>
    </location>
</feature>
<dbReference type="AlphaFoldDB" id="A0A699SAC2"/>
<name>A0A699SAC2_TANCI</name>
<feature type="region of interest" description="Disordered" evidence="1">
    <location>
        <begin position="206"/>
        <end position="248"/>
    </location>
</feature>
<accession>A0A699SAC2</accession>
<evidence type="ECO:0000313" key="2">
    <source>
        <dbReference type="EMBL" id="GFC94260.1"/>
    </source>
</evidence>